<feature type="transmembrane region" description="Helical" evidence="1">
    <location>
        <begin position="36"/>
        <end position="55"/>
    </location>
</feature>
<keyword evidence="1" id="KW-1133">Transmembrane helix</keyword>
<feature type="transmembrane region" description="Helical" evidence="1">
    <location>
        <begin position="6"/>
        <end position="24"/>
    </location>
</feature>
<gene>
    <name evidence="2" type="ORF">LCGC14_1007480</name>
</gene>
<name>A0A0F9N1B8_9ZZZZ</name>
<reference evidence="2" key="1">
    <citation type="journal article" date="2015" name="Nature">
        <title>Complex archaea that bridge the gap between prokaryotes and eukaryotes.</title>
        <authorList>
            <person name="Spang A."/>
            <person name="Saw J.H."/>
            <person name="Jorgensen S.L."/>
            <person name="Zaremba-Niedzwiedzka K."/>
            <person name="Martijn J."/>
            <person name="Lind A.E."/>
            <person name="van Eijk R."/>
            <person name="Schleper C."/>
            <person name="Guy L."/>
            <person name="Ettema T.J."/>
        </authorList>
    </citation>
    <scope>NUCLEOTIDE SEQUENCE</scope>
</reference>
<proteinExistence type="predicted"/>
<dbReference type="EMBL" id="LAZR01003933">
    <property type="protein sequence ID" value="KKN13315.1"/>
    <property type="molecule type" value="Genomic_DNA"/>
</dbReference>
<comment type="caution">
    <text evidence="2">The sequence shown here is derived from an EMBL/GenBank/DDBJ whole genome shotgun (WGS) entry which is preliminary data.</text>
</comment>
<organism evidence="2">
    <name type="scientific">marine sediment metagenome</name>
    <dbReference type="NCBI Taxonomy" id="412755"/>
    <lineage>
        <taxon>unclassified sequences</taxon>
        <taxon>metagenomes</taxon>
        <taxon>ecological metagenomes</taxon>
    </lineage>
</organism>
<keyword evidence="1" id="KW-0472">Membrane</keyword>
<evidence type="ECO:0000256" key="1">
    <source>
        <dbReference type="SAM" id="Phobius"/>
    </source>
</evidence>
<dbReference type="AlphaFoldDB" id="A0A0F9N1B8"/>
<accession>A0A0F9N1B8</accession>
<evidence type="ECO:0000313" key="2">
    <source>
        <dbReference type="EMBL" id="KKN13315.1"/>
    </source>
</evidence>
<sequence length="88" mass="9965">MDILIIYIIGFIGTALCIRLFPSLNKSIHKHVDVKNPAVAAVIVWPMTILWVLIYHTSMCSLASINWITGNGFVIKTKEVQIRRMGIR</sequence>
<keyword evidence="1" id="KW-0812">Transmembrane</keyword>
<protein>
    <submittedName>
        <fullName evidence="2">Uncharacterized protein</fullName>
    </submittedName>
</protein>